<feature type="domain" description="Aminoglycoside phosphotransferase" evidence="1">
    <location>
        <begin position="51"/>
        <end position="275"/>
    </location>
</feature>
<dbReference type="Gene3D" id="3.30.200.20">
    <property type="entry name" value="Phosphorylase Kinase, domain 1"/>
    <property type="match status" value="1"/>
</dbReference>
<dbReference type="SUPFAM" id="SSF56112">
    <property type="entry name" value="Protein kinase-like (PK-like)"/>
    <property type="match status" value="1"/>
</dbReference>
<dbReference type="Proteomes" id="UP001320972">
    <property type="component" value="Unassembled WGS sequence"/>
</dbReference>
<keyword evidence="3" id="KW-1185">Reference proteome</keyword>
<comment type="caution">
    <text evidence="2">The sequence shown here is derived from an EMBL/GenBank/DDBJ whole genome shotgun (WGS) entry which is preliminary data.</text>
</comment>
<dbReference type="Pfam" id="PF01636">
    <property type="entry name" value="APH"/>
    <property type="match status" value="1"/>
</dbReference>
<protein>
    <submittedName>
        <fullName evidence="2">Aminoglycoside phosphotransferase family protein</fullName>
    </submittedName>
</protein>
<dbReference type="InterPro" id="IPR051678">
    <property type="entry name" value="AGP_Transferase"/>
</dbReference>
<evidence type="ECO:0000259" key="1">
    <source>
        <dbReference type="Pfam" id="PF01636"/>
    </source>
</evidence>
<name>A0ABT2QCU9_9EURY</name>
<evidence type="ECO:0000313" key="3">
    <source>
        <dbReference type="Proteomes" id="UP001320972"/>
    </source>
</evidence>
<evidence type="ECO:0000313" key="2">
    <source>
        <dbReference type="EMBL" id="MCU4972746.1"/>
    </source>
</evidence>
<dbReference type="RefSeq" id="WP_338007537.1">
    <property type="nucleotide sequence ID" value="NZ_JAOPKB010000003.1"/>
</dbReference>
<gene>
    <name evidence="2" type="ORF">OB955_08340</name>
</gene>
<dbReference type="InterPro" id="IPR002575">
    <property type="entry name" value="Aminoglycoside_PTrfase"/>
</dbReference>
<proteinExistence type="predicted"/>
<accession>A0ABT2QCU9</accession>
<dbReference type="EMBL" id="JAOPKB010000003">
    <property type="protein sequence ID" value="MCU4972746.1"/>
    <property type="molecule type" value="Genomic_DNA"/>
</dbReference>
<reference evidence="2 3" key="1">
    <citation type="submission" date="2022-09" db="EMBL/GenBank/DDBJ databases">
        <title>Enrichment on poylsaccharides allowed isolation of novel metabolic and taxonomic groups of Haloarchaea.</title>
        <authorList>
            <person name="Sorokin D.Y."/>
            <person name="Elcheninov A.G."/>
            <person name="Khizhniak T.V."/>
            <person name="Kolganova T.V."/>
            <person name="Kublanov I.V."/>
        </authorList>
    </citation>
    <scope>NUCLEOTIDE SEQUENCE [LARGE SCALE GENOMIC DNA]</scope>
    <source>
        <strain evidence="2 3">AArc-m2/3/4</strain>
    </source>
</reference>
<dbReference type="PANTHER" id="PTHR21310">
    <property type="entry name" value="AMINOGLYCOSIDE PHOSPHOTRANSFERASE-RELATED-RELATED"/>
    <property type="match status" value="1"/>
</dbReference>
<dbReference type="InterPro" id="IPR011009">
    <property type="entry name" value="Kinase-like_dom_sf"/>
</dbReference>
<sequence>MGKPDAREIPDSTVEEMVRSVEPDREVRTVTPAERGFCTVYRIGVSGTGDETTRERYLKASPDGQAWSIPMESRIQTVLESRSSIPVPEVIGAVDDHEALPTPFYLMRALPGEELAYERVCRLEDDTLGRLARETGEYLGELHSIPIPAVDRFGNVRHDGPELAGGRPDGDPTTLAVGNPRETWPAFLREYTEQELERHTDSRFSALTPELNRWIESGIEALDGPFEPVLGRNDHGLHNLLVDPETGEITAMLDWGYTLAVPAAFDVEFAVYLYSGAFLAGLPDVPDRRPLVREAMLSGYRTTAPDRAEAVSTPEPLYEAIAMVRIMNDFDHLDFPDGAEATVMDRIRTDARALLDGELD</sequence>
<dbReference type="Gene3D" id="3.90.1200.10">
    <property type="match status" value="1"/>
</dbReference>
<organism evidence="2 3">
    <name type="scientific">Natronoglomus mannanivorans</name>
    <dbReference type="NCBI Taxonomy" id="2979990"/>
    <lineage>
        <taxon>Archaea</taxon>
        <taxon>Methanobacteriati</taxon>
        <taxon>Methanobacteriota</taxon>
        <taxon>Stenosarchaea group</taxon>
        <taxon>Halobacteria</taxon>
        <taxon>Halobacteriales</taxon>
        <taxon>Natrialbaceae</taxon>
        <taxon>Natronoglomus</taxon>
    </lineage>
</organism>